<organism evidence="5">
    <name type="scientific">Dunaliella tertiolecta</name>
    <name type="common">Green alga</name>
    <dbReference type="NCBI Taxonomy" id="3047"/>
    <lineage>
        <taxon>Eukaryota</taxon>
        <taxon>Viridiplantae</taxon>
        <taxon>Chlorophyta</taxon>
        <taxon>core chlorophytes</taxon>
        <taxon>Chlorophyceae</taxon>
        <taxon>CS clade</taxon>
        <taxon>Chlamydomonadales</taxon>
        <taxon>Dunaliellaceae</taxon>
        <taxon>Dunaliella</taxon>
    </lineage>
</organism>
<sequence length="606" mass="65881">MFQSTLFRTHLHHPNDCRYFHRALCHFCTTLASTAAEPQATSVLAAHERQVEKGKLISNDSQRNAAYVLQLLQNSLVPGPAAHGSSPLPVVRGAYLHGNVGSGKTLLLDMFVSTTRAASPALSSTPSTRSQSDDIQRLKYEQQQQQQGQQEHSVQASASSAHPHPHSGHSNHHRAPTPNTSYKSGLTPAIWRVHFHQFMMHVHKRLHALEAEKPKILTRSWNGRPVYRTATTNTNMDPFQALAAEIAASTRVLAVDELHVTDQPDAMLLTRLFTALPPHVVLLFTSNQHPSSLYKKGPSRKYFQPFVDMLISSLVILKLESNVDFRRLGSRKQQEATQPGAAADACSLKLQQVRGAAARGARPFADAISNGGSGVDGLVCTGSTSGQQLQELWEACCAQAAWTGPEEVHVGFGRSIWVPRIASAGEGAKKGDSAAMGSPDSLLSKGSSSSNQETLAYFKFEELLGHTGLRSGASGSGLRGGLSATDYMALCRKYDVLFVEGIPTFSLMLHDEARRCVAFIDTAYEFKCRLALSLASAVELDELFQPLLRAAYLQGMDPNQGTSGQGSTVKVSMQAGLEDLGGGPLVKQEEVLMYHRAVSRLYEMCQ</sequence>
<name>A0A7S3VSJ8_DUNTE</name>
<dbReference type="GO" id="GO:0016887">
    <property type="term" value="F:ATP hydrolysis activity"/>
    <property type="evidence" value="ECO:0007669"/>
    <property type="project" value="InterPro"/>
</dbReference>
<feature type="region of interest" description="Disordered" evidence="4">
    <location>
        <begin position="428"/>
        <end position="448"/>
    </location>
</feature>
<keyword evidence="3" id="KW-0067">ATP-binding</keyword>
<dbReference type="Gene3D" id="3.40.50.300">
    <property type="entry name" value="P-loop containing nucleotide triphosphate hydrolases"/>
    <property type="match status" value="1"/>
</dbReference>
<comment type="similarity">
    <text evidence="1">Belongs to the AFG1 ATPase family.</text>
</comment>
<dbReference type="EMBL" id="HBIP01027747">
    <property type="protein sequence ID" value="CAE0501699.1"/>
    <property type="molecule type" value="Transcribed_RNA"/>
</dbReference>
<evidence type="ECO:0000313" key="5">
    <source>
        <dbReference type="EMBL" id="CAE0501699.1"/>
    </source>
</evidence>
<dbReference type="GO" id="GO:0005524">
    <property type="term" value="F:ATP binding"/>
    <property type="evidence" value="ECO:0007669"/>
    <property type="project" value="UniProtKB-KW"/>
</dbReference>
<protein>
    <recommendedName>
        <fullName evidence="6">AAA+ ATPase domain-containing protein</fullName>
    </recommendedName>
</protein>
<feature type="compositionally biased region" description="Low complexity" evidence="4">
    <location>
        <begin position="437"/>
        <end position="448"/>
    </location>
</feature>
<dbReference type="SUPFAM" id="SSF52540">
    <property type="entry name" value="P-loop containing nucleoside triphosphate hydrolases"/>
    <property type="match status" value="1"/>
</dbReference>
<evidence type="ECO:0000256" key="2">
    <source>
        <dbReference type="ARBA" id="ARBA00022741"/>
    </source>
</evidence>
<dbReference type="Pfam" id="PF03969">
    <property type="entry name" value="AFG1_ATPase"/>
    <property type="match status" value="1"/>
</dbReference>
<evidence type="ECO:0008006" key="6">
    <source>
        <dbReference type="Google" id="ProtNLM"/>
    </source>
</evidence>
<feature type="region of interest" description="Disordered" evidence="4">
    <location>
        <begin position="118"/>
        <end position="183"/>
    </location>
</feature>
<feature type="compositionally biased region" description="Basic residues" evidence="4">
    <location>
        <begin position="163"/>
        <end position="175"/>
    </location>
</feature>
<evidence type="ECO:0000256" key="4">
    <source>
        <dbReference type="SAM" id="MobiDB-lite"/>
    </source>
</evidence>
<dbReference type="InterPro" id="IPR027417">
    <property type="entry name" value="P-loop_NTPase"/>
</dbReference>
<dbReference type="PANTHER" id="PTHR12169:SF29">
    <property type="entry name" value="AFG1-LIKE ATPASE FAMILY PROTEIN"/>
    <property type="match status" value="1"/>
</dbReference>
<keyword evidence="2" id="KW-0547">Nucleotide-binding</keyword>
<dbReference type="NCBIfam" id="NF040713">
    <property type="entry name" value="ZapE"/>
    <property type="match status" value="1"/>
</dbReference>
<evidence type="ECO:0000256" key="3">
    <source>
        <dbReference type="ARBA" id="ARBA00022840"/>
    </source>
</evidence>
<reference evidence="5" key="1">
    <citation type="submission" date="2021-01" db="EMBL/GenBank/DDBJ databases">
        <authorList>
            <person name="Corre E."/>
            <person name="Pelletier E."/>
            <person name="Niang G."/>
            <person name="Scheremetjew M."/>
            <person name="Finn R."/>
            <person name="Kale V."/>
            <person name="Holt S."/>
            <person name="Cochrane G."/>
            <person name="Meng A."/>
            <person name="Brown T."/>
            <person name="Cohen L."/>
        </authorList>
    </citation>
    <scope>NUCLEOTIDE SEQUENCE</scope>
    <source>
        <strain evidence="5">CCMP1320</strain>
    </source>
</reference>
<evidence type="ECO:0000256" key="1">
    <source>
        <dbReference type="ARBA" id="ARBA00010322"/>
    </source>
</evidence>
<dbReference type="GO" id="GO:0005739">
    <property type="term" value="C:mitochondrion"/>
    <property type="evidence" value="ECO:0007669"/>
    <property type="project" value="TreeGrafter"/>
</dbReference>
<dbReference type="AlphaFoldDB" id="A0A7S3VSJ8"/>
<feature type="compositionally biased region" description="Basic and acidic residues" evidence="4">
    <location>
        <begin position="131"/>
        <end position="140"/>
    </location>
</feature>
<feature type="compositionally biased region" description="Low complexity" evidence="4">
    <location>
        <begin position="142"/>
        <end position="162"/>
    </location>
</feature>
<proteinExistence type="inferred from homology"/>
<gene>
    <name evidence="5" type="ORF">DTER00134_LOCUS16772</name>
</gene>
<feature type="compositionally biased region" description="Low complexity" evidence="4">
    <location>
        <begin position="118"/>
        <end position="130"/>
    </location>
</feature>
<dbReference type="InterPro" id="IPR005654">
    <property type="entry name" value="ATPase_AFG1-like"/>
</dbReference>
<accession>A0A7S3VSJ8</accession>
<dbReference type="PANTHER" id="PTHR12169">
    <property type="entry name" value="ATPASE N2B"/>
    <property type="match status" value="1"/>
</dbReference>